<dbReference type="Pfam" id="PF12796">
    <property type="entry name" value="Ank_2"/>
    <property type="match status" value="1"/>
</dbReference>
<reference evidence="1 2" key="1">
    <citation type="journal article" date="2018" name="Genome Biol. Evol.">
        <title>Multiple Roots of Fruiting Body Formation in Amoebozoa.</title>
        <authorList>
            <person name="Hillmann F."/>
            <person name="Forbes G."/>
            <person name="Novohradska S."/>
            <person name="Ferling I."/>
            <person name="Riege K."/>
            <person name="Groth M."/>
            <person name="Westermann M."/>
            <person name="Marz M."/>
            <person name="Spaller T."/>
            <person name="Winckler T."/>
            <person name="Schaap P."/>
            <person name="Glockner G."/>
        </authorList>
    </citation>
    <scope>NUCLEOTIDE SEQUENCE [LARGE SCALE GENOMIC DNA]</scope>
    <source>
        <strain evidence="1 2">Jena</strain>
    </source>
</reference>
<sequence length="216" mass="23679">MTCYSCLIVVSIHQQQDGSHQKTRQPSRVHHLEAIAPQLSYFLPIAVWIHQQRAIIERLLLAHPLADPSAEDNHTVQYAAVNGYVLLVQALLADARVDPTAENNKAIRGASKHGHTEIVRLLLAHPDKDNKASLHGTLSQDNWAIRRAAASGHHNIVELLLSDPRVNPSANDNEAIIEAASYGRTEEAVKGTSLAGHAMTVKLLLSDPRVDPVSYM</sequence>
<comment type="caution">
    <text evidence="1">The sequence shown here is derived from an EMBL/GenBank/DDBJ whole genome shotgun (WGS) entry which is preliminary data.</text>
</comment>
<dbReference type="InterPro" id="IPR036770">
    <property type="entry name" value="Ankyrin_rpt-contain_sf"/>
</dbReference>
<organism evidence="1 2">
    <name type="scientific">Planoprotostelium fungivorum</name>
    <dbReference type="NCBI Taxonomy" id="1890364"/>
    <lineage>
        <taxon>Eukaryota</taxon>
        <taxon>Amoebozoa</taxon>
        <taxon>Evosea</taxon>
        <taxon>Variosea</taxon>
        <taxon>Cavosteliida</taxon>
        <taxon>Cavosteliaceae</taxon>
        <taxon>Planoprotostelium</taxon>
    </lineage>
</organism>
<evidence type="ECO:0000313" key="1">
    <source>
        <dbReference type="EMBL" id="PRP77488.1"/>
    </source>
</evidence>
<dbReference type="Gene3D" id="1.25.40.20">
    <property type="entry name" value="Ankyrin repeat-containing domain"/>
    <property type="match status" value="1"/>
</dbReference>
<dbReference type="PANTHER" id="PTHR46586">
    <property type="entry name" value="ANKYRIN REPEAT-CONTAINING PROTEIN"/>
    <property type="match status" value="1"/>
</dbReference>
<dbReference type="InterPro" id="IPR052050">
    <property type="entry name" value="SecEffector_AnkRepeat"/>
</dbReference>
<dbReference type="SUPFAM" id="SSF48403">
    <property type="entry name" value="Ankyrin repeat"/>
    <property type="match status" value="1"/>
</dbReference>
<proteinExistence type="predicted"/>
<dbReference type="InParanoid" id="A0A2P6N0J8"/>
<name>A0A2P6N0J8_9EUKA</name>
<dbReference type="PANTHER" id="PTHR46586:SF3">
    <property type="entry name" value="ANKYRIN REPEAT-CONTAINING PROTEIN"/>
    <property type="match status" value="1"/>
</dbReference>
<dbReference type="InterPro" id="IPR002110">
    <property type="entry name" value="Ankyrin_rpt"/>
</dbReference>
<keyword evidence="2" id="KW-1185">Reference proteome</keyword>
<accession>A0A2P6N0J8</accession>
<dbReference type="EMBL" id="MDYQ01000262">
    <property type="protein sequence ID" value="PRP77488.1"/>
    <property type="molecule type" value="Genomic_DNA"/>
</dbReference>
<dbReference type="AlphaFoldDB" id="A0A2P6N0J8"/>
<dbReference type="OrthoDB" id="20872at2759"/>
<protein>
    <submittedName>
        <fullName evidence="1">Ankyrin repeat domain-containing protein 50-like</fullName>
    </submittedName>
</protein>
<evidence type="ECO:0000313" key="2">
    <source>
        <dbReference type="Proteomes" id="UP000241769"/>
    </source>
</evidence>
<dbReference type="Proteomes" id="UP000241769">
    <property type="component" value="Unassembled WGS sequence"/>
</dbReference>
<gene>
    <name evidence="1" type="ORF">PROFUN_14308</name>
</gene>